<keyword evidence="3" id="KW-1185">Reference proteome</keyword>
<protein>
    <recommendedName>
        <fullName evidence="4">RPA-interacting protein</fullName>
    </recommendedName>
</protein>
<sequence length="139" mass="15849">ALLESLRGITPDDHPCAEGQLRQLAHDVVQEVPQDERLDQEAMFELEQEIYEELLRAKVQRAQDEAQHLQQLEDVQNEEDCALFEQHLLPGVHCPLCGDGRLQNDAGELRCSDCEEMHVTLMDELLSLDDIFEQLGDAE</sequence>
<feature type="non-terminal residue" evidence="2">
    <location>
        <position position="139"/>
    </location>
</feature>
<keyword evidence="1" id="KW-0175">Coiled coil</keyword>
<evidence type="ECO:0008006" key="4">
    <source>
        <dbReference type="Google" id="ProtNLM"/>
    </source>
</evidence>
<dbReference type="Proteomes" id="UP000649617">
    <property type="component" value="Unassembled WGS sequence"/>
</dbReference>
<feature type="non-terminal residue" evidence="2">
    <location>
        <position position="1"/>
    </location>
</feature>
<reference evidence="2" key="1">
    <citation type="submission" date="2021-02" db="EMBL/GenBank/DDBJ databases">
        <authorList>
            <person name="Dougan E. K."/>
            <person name="Rhodes N."/>
            <person name="Thang M."/>
            <person name="Chan C."/>
        </authorList>
    </citation>
    <scope>NUCLEOTIDE SEQUENCE</scope>
</reference>
<name>A0A812U241_SYMPI</name>
<gene>
    <name evidence="2" type="ORF">SPIL2461_LOCUS14942</name>
</gene>
<evidence type="ECO:0000313" key="3">
    <source>
        <dbReference type="Proteomes" id="UP000649617"/>
    </source>
</evidence>
<accession>A0A812U241</accession>
<dbReference type="OrthoDB" id="435311at2759"/>
<dbReference type="EMBL" id="CAJNIZ010035469">
    <property type="protein sequence ID" value="CAE7559593.1"/>
    <property type="molecule type" value="Genomic_DNA"/>
</dbReference>
<feature type="coiled-coil region" evidence="1">
    <location>
        <begin position="52"/>
        <end position="79"/>
    </location>
</feature>
<evidence type="ECO:0000313" key="2">
    <source>
        <dbReference type="EMBL" id="CAE7559593.1"/>
    </source>
</evidence>
<organism evidence="2 3">
    <name type="scientific">Symbiodinium pilosum</name>
    <name type="common">Dinoflagellate</name>
    <dbReference type="NCBI Taxonomy" id="2952"/>
    <lineage>
        <taxon>Eukaryota</taxon>
        <taxon>Sar</taxon>
        <taxon>Alveolata</taxon>
        <taxon>Dinophyceae</taxon>
        <taxon>Suessiales</taxon>
        <taxon>Symbiodiniaceae</taxon>
        <taxon>Symbiodinium</taxon>
    </lineage>
</organism>
<evidence type="ECO:0000256" key="1">
    <source>
        <dbReference type="SAM" id="Coils"/>
    </source>
</evidence>
<comment type="caution">
    <text evidence="2">The sequence shown here is derived from an EMBL/GenBank/DDBJ whole genome shotgun (WGS) entry which is preliminary data.</text>
</comment>
<proteinExistence type="predicted"/>
<dbReference type="AlphaFoldDB" id="A0A812U241"/>